<dbReference type="Proteomes" id="UP001234916">
    <property type="component" value="Chromosome"/>
</dbReference>
<gene>
    <name evidence="1" type="ORF">OHM77_02025</name>
</gene>
<name>A0AA49FLU1_9PROT</name>
<reference evidence="1" key="1">
    <citation type="journal article" date="2023" name="Nat. Microbiol.">
        <title>Enrichment and characterization of a nitric oxide-reducing microbial community in a continuous bioreactor.</title>
        <authorList>
            <person name="Garrido-Amador P."/>
            <person name="Stortenbeker N."/>
            <person name="Wessels H.J.C.T."/>
            <person name="Speth D.R."/>
            <person name="Garcia-Heredia I."/>
            <person name="Kartal B."/>
        </authorList>
    </citation>
    <scope>NUCLEOTIDE SEQUENCE</scope>
    <source>
        <strain evidence="1">MAG1</strain>
    </source>
</reference>
<protein>
    <recommendedName>
        <fullName evidence="2">Carboxypeptidase regulatory-like domain-containing protein</fullName>
    </recommendedName>
</protein>
<evidence type="ECO:0000313" key="1">
    <source>
        <dbReference type="EMBL" id="WIM06093.1"/>
    </source>
</evidence>
<dbReference type="EMBL" id="CP107246">
    <property type="protein sequence ID" value="WIM06093.1"/>
    <property type="molecule type" value="Genomic_DNA"/>
</dbReference>
<accession>A0AA49FLU1</accession>
<dbReference type="AlphaFoldDB" id="A0AA49FLU1"/>
<sequence length="603" mass="64938">MVRLYRSSQPNVTALAVASPKETFAILSDAEVAAKAGRLIAEAVTDSQGGFVFELGDAQKYGGEAFDIDVYCGTVPPRPPRPRPVQFSVTTLQPQWRQAERGRVAAWEYCVPQRNWCAVRARFDAWTICGRVTVCDTRQAVMGVRVLAFDVDWLQDDPLGSAMTDASGHFRIDYSSADFQRTPFSPSINLEWTGGPDVYFRVEAADGTPLLIEPPSRGRTPGRENVGHCLCVDLCLKEPPRQNLPTIPLFTNVGQYRVDPVYGDFTAAGLTTAGDYAFTDTIPLIGILPDGQAPADMEYRFRVAEYDATATILGAVMDVDASMVSATIIGKLQYWSWNGALTAWEIKAADYFVNNPGATVNIPQPVGPALTVGVNKDVGPGGWIRVPRENGLFPGGVGRFIPQGGLVNLVTTKLTDESRDLTVPAPGTAAGESVPAGKKSRAHTFKLFFEARDVGALALSPGSNALDKIVFSNTHYTYRRHPAWAGSTPTTRGVVSLDILELSAPGAGCGKLTDALHALFTVYHPFVGGARVYFEGNPVLPAELPLAIVGGEAVSSPAGHLFDISALQPCAYILWLEATLNLTAGWGRIPYATTWDHIAFCKG</sequence>
<organism evidence="1">
    <name type="scientific">Candidatus Nitricoxidivorans perseverans</name>
    <dbReference type="NCBI Taxonomy" id="2975601"/>
    <lineage>
        <taxon>Bacteria</taxon>
        <taxon>Pseudomonadati</taxon>
        <taxon>Pseudomonadota</taxon>
        <taxon>Betaproteobacteria</taxon>
        <taxon>Nitrosomonadales</taxon>
        <taxon>Sterolibacteriaceae</taxon>
        <taxon>Candidatus Nitricoxidivorans</taxon>
    </lineage>
</organism>
<proteinExistence type="predicted"/>
<evidence type="ECO:0008006" key="2">
    <source>
        <dbReference type="Google" id="ProtNLM"/>
    </source>
</evidence>
<dbReference type="KEGG" id="npv:OHM77_02025"/>